<evidence type="ECO:0000313" key="2">
    <source>
        <dbReference type="EMBL" id="KAI8034401.1"/>
    </source>
</evidence>
<name>A0A9Q0BJP9_9MUSC</name>
<dbReference type="Proteomes" id="UP001059596">
    <property type="component" value="Unassembled WGS sequence"/>
</dbReference>
<reference evidence="2" key="1">
    <citation type="journal article" date="2023" name="Genome Biol. Evol.">
        <title>Long-read-based Genome Assembly of Drosophila gunungcola Reveals Fewer Chemosensory Genes in Flower-breeding Species.</title>
        <authorList>
            <person name="Negi A."/>
            <person name="Liao B.Y."/>
            <person name="Yeh S.D."/>
        </authorList>
    </citation>
    <scope>NUCLEOTIDE SEQUENCE</scope>
    <source>
        <strain evidence="2">Sukarami</strain>
    </source>
</reference>
<feature type="compositionally biased region" description="Low complexity" evidence="1">
    <location>
        <begin position="133"/>
        <end position="147"/>
    </location>
</feature>
<gene>
    <name evidence="2" type="ORF">M5D96_012864</name>
</gene>
<feature type="region of interest" description="Disordered" evidence="1">
    <location>
        <begin position="132"/>
        <end position="153"/>
    </location>
</feature>
<comment type="caution">
    <text evidence="2">The sequence shown here is derived from an EMBL/GenBank/DDBJ whole genome shotgun (WGS) entry which is preliminary data.</text>
</comment>
<evidence type="ECO:0000313" key="3">
    <source>
        <dbReference type="Proteomes" id="UP001059596"/>
    </source>
</evidence>
<evidence type="ECO:0000256" key="1">
    <source>
        <dbReference type="SAM" id="MobiDB-lite"/>
    </source>
</evidence>
<protein>
    <submittedName>
        <fullName evidence="2">Uncharacterized protein</fullName>
    </submittedName>
</protein>
<sequence>MSMALCNLNGDGSTAQSTSQSPATAAAPSLAHSHSHSHTLQQESTPLLLGHEQSGGSAATEGIGIGGGGDVTDRAVTSIEMPTVSAGSDPVPSLPLPQPLLMALPANLNFVTGPTTQQLMIGNGAVGVAPSINDNNNNNNNNNNVDNTSDESNPVTIYRCRAPIASLDCMEEFSGTGGHLDFGIKLLTII</sequence>
<dbReference type="EMBL" id="JAMKOV010000075">
    <property type="protein sequence ID" value="KAI8034401.1"/>
    <property type="molecule type" value="Genomic_DNA"/>
</dbReference>
<accession>A0A9Q0BJP9</accession>
<organism evidence="2 3">
    <name type="scientific">Drosophila gunungcola</name>
    <name type="common">fruit fly</name>
    <dbReference type="NCBI Taxonomy" id="103775"/>
    <lineage>
        <taxon>Eukaryota</taxon>
        <taxon>Metazoa</taxon>
        <taxon>Ecdysozoa</taxon>
        <taxon>Arthropoda</taxon>
        <taxon>Hexapoda</taxon>
        <taxon>Insecta</taxon>
        <taxon>Pterygota</taxon>
        <taxon>Neoptera</taxon>
        <taxon>Endopterygota</taxon>
        <taxon>Diptera</taxon>
        <taxon>Brachycera</taxon>
        <taxon>Muscomorpha</taxon>
        <taxon>Ephydroidea</taxon>
        <taxon>Drosophilidae</taxon>
        <taxon>Drosophila</taxon>
        <taxon>Sophophora</taxon>
    </lineage>
</organism>
<proteinExistence type="predicted"/>
<dbReference type="AlphaFoldDB" id="A0A9Q0BJP9"/>
<keyword evidence="3" id="KW-1185">Reference proteome</keyword>
<feature type="region of interest" description="Disordered" evidence="1">
    <location>
        <begin position="1"/>
        <end position="73"/>
    </location>
</feature>
<feature type="compositionally biased region" description="Low complexity" evidence="1">
    <location>
        <begin position="13"/>
        <end position="42"/>
    </location>
</feature>